<dbReference type="Gene3D" id="1.10.1740.10">
    <property type="match status" value="1"/>
</dbReference>
<keyword evidence="4" id="KW-0804">Transcription</keyword>
<dbReference type="Proteomes" id="UP000036834">
    <property type="component" value="Unassembled WGS sequence"/>
</dbReference>
<evidence type="ECO:0000256" key="2">
    <source>
        <dbReference type="ARBA" id="ARBA00023015"/>
    </source>
</evidence>
<evidence type="ECO:0000256" key="4">
    <source>
        <dbReference type="ARBA" id="ARBA00023163"/>
    </source>
</evidence>
<dbReference type="InterPro" id="IPR039425">
    <property type="entry name" value="RNA_pol_sigma-70-like"/>
</dbReference>
<evidence type="ECO:0000259" key="5">
    <source>
        <dbReference type="Pfam" id="PF04542"/>
    </source>
</evidence>
<dbReference type="InterPro" id="IPR013325">
    <property type="entry name" value="RNA_pol_sigma_r2"/>
</dbReference>
<evidence type="ECO:0000256" key="1">
    <source>
        <dbReference type="ARBA" id="ARBA00010641"/>
    </source>
</evidence>
<reference evidence="8" key="2">
    <citation type="submission" date="2015-07" db="EMBL/GenBank/DDBJ databases">
        <title>MeaNS - Measles Nucleotide Surveillance Program.</title>
        <authorList>
            <person name="Tran T."/>
            <person name="Druce J."/>
        </authorList>
    </citation>
    <scope>NUCLEOTIDE SEQUENCE</scope>
    <source>
        <strain evidence="8">DSM 9887</strain>
    </source>
</reference>
<keyword evidence="3" id="KW-0731">Sigma factor</keyword>
<dbReference type="EMBL" id="LGIQ01000002">
    <property type="protein sequence ID" value="KNB74508.1"/>
    <property type="molecule type" value="Genomic_DNA"/>
</dbReference>
<dbReference type="Pfam" id="PF08281">
    <property type="entry name" value="Sigma70_r4_2"/>
    <property type="match status" value="1"/>
</dbReference>
<dbReference type="InterPro" id="IPR013324">
    <property type="entry name" value="RNA_pol_sigma_r3/r4-like"/>
</dbReference>
<dbReference type="PANTHER" id="PTHR43133:SF51">
    <property type="entry name" value="RNA POLYMERASE SIGMA FACTOR"/>
    <property type="match status" value="1"/>
</dbReference>
<dbReference type="InterPro" id="IPR013249">
    <property type="entry name" value="RNA_pol_sigma70_r4_t2"/>
</dbReference>
<dbReference type="OrthoDB" id="2732687at2"/>
<comment type="caution">
    <text evidence="8">The sequence shown here is derived from an EMBL/GenBank/DDBJ whole genome shotgun (WGS) entry which is preliminary data.</text>
</comment>
<dbReference type="RefSeq" id="WP_049736754.1">
    <property type="nucleotide sequence ID" value="NZ_BJON01000006.1"/>
</dbReference>
<dbReference type="EMBL" id="BJON01000006">
    <property type="protein sequence ID" value="GED67868.1"/>
    <property type="molecule type" value="Genomic_DNA"/>
</dbReference>
<reference evidence="9" key="1">
    <citation type="submission" date="2015-07" db="EMBL/GenBank/DDBJ databases">
        <title>Genome sequencing project for genomic taxonomy and phylogenomics of Bacillus-like bacteria.</title>
        <authorList>
            <person name="Liu B."/>
            <person name="Wang J."/>
            <person name="Zhu Y."/>
            <person name="Liu G."/>
            <person name="Chen Q."/>
            <person name="Chen Z."/>
            <person name="Lan J."/>
            <person name="Che J."/>
            <person name="Ge C."/>
            <person name="Shi H."/>
            <person name="Pan Z."/>
            <person name="Liu X."/>
        </authorList>
    </citation>
    <scope>NUCLEOTIDE SEQUENCE [LARGE SCALE GENOMIC DNA]</scope>
    <source>
        <strain evidence="9">DSM 9887</strain>
    </source>
</reference>
<dbReference type="Proteomes" id="UP000319578">
    <property type="component" value="Unassembled WGS sequence"/>
</dbReference>
<reference evidence="7 10" key="3">
    <citation type="submission" date="2019-06" db="EMBL/GenBank/DDBJ databases">
        <title>Whole genome shotgun sequence of Brevibacillus reuszeri NBRC 15719.</title>
        <authorList>
            <person name="Hosoyama A."/>
            <person name="Uohara A."/>
            <person name="Ohji S."/>
            <person name="Ichikawa N."/>
        </authorList>
    </citation>
    <scope>NUCLEOTIDE SEQUENCE [LARGE SCALE GENOMIC DNA]</scope>
    <source>
        <strain evidence="7 10">NBRC 15719</strain>
    </source>
</reference>
<feature type="domain" description="RNA polymerase sigma factor 70 region 4 type 2" evidence="6">
    <location>
        <begin position="127"/>
        <end position="172"/>
    </location>
</feature>
<dbReference type="GO" id="GO:0016987">
    <property type="term" value="F:sigma factor activity"/>
    <property type="evidence" value="ECO:0007669"/>
    <property type="project" value="UniProtKB-KW"/>
</dbReference>
<evidence type="ECO:0000256" key="3">
    <source>
        <dbReference type="ARBA" id="ARBA00023082"/>
    </source>
</evidence>
<dbReference type="NCBIfam" id="TIGR02937">
    <property type="entry name" value="sigma70-ECF"/>
    <property type="match status" value="1"/>
</dbReference>
<organism evidence="8 9">
    <name type="scientific">Brevibacillus reuszeri</name>
    <dbReference type="NCBI Taxonomy" id="54915"/>
    <lineage>
        <taxon>Bacteria</taxon>
        <taxon>Bacillati</taxon>
        <taxon>Bacillota</taxon>
        <taxon>Bacilli</taxon>
        <taxon>Bacillales</taxon>
        <taxon>Paenibacillaceae</taxon>
        <taxon>Brevibacillus</taxon>
    </lineage>
</organism>
<dbReference type="InterPro" id="IPR007627">
    <property type="entry name" value="RNA_pol_sigma70_r2"/>
</dbReference>
<comment type="similarity">
    <text evidence="1">Belongs to the sigma-70 factor family. ECF subfamily.</text>
</comment>
<name>A0A0K9Z0J0_9BACL</name>
<dbReference type="SUPFAM" id="SSF88659">
    <property type="entry name" value="Sigma3 and sigma4 domains of RNA polymerase sigma factors"/>
    <property type="match status" value="1"/>
</dbReference>
<evidence type="ECO:0000313" key="10">
    <source>
        <dbReference type="Proteomes" id="UP000319578"/>
    </source>
</evidence>
<dbReference type="GO" id="GO:0003677">
    <property type="term" value="F:DNA binding"/>
    <property type="evidence" value="ECO:0007669"/>
    <property type="project" value="InterPro"/>
</dbReference>
<evidence type="ECO:0000259" key="6">
    <source>
        <dbReference type="Pfam" id="PF08281"/>
    </source>
</evidence>
<protein>
    <submittedName>
        <fullName evidence="7 8">RNA polymerase</fullName>
    </submittedName>
</protein>
<proteinExistence type="inferred from homology"/>
<evidence type="ECO:0000313" key="8">
    <source>
        <dbReference type="EMBL" id="KNB74508.1"/>
    </source>
</evidence>
<accession>A0A0K9Z0J0</accession>
<feature type="domain" description="RNA polymerase sigma-70 region 2" evidence="5">
    <location>
        <begin position="25"/>
        <end position="90"/>
    </location>
</feature>
<dbReference type="InterPro" id="IPR036388">
    <property type="entry name" value="WH-like_DNA-bd_sf"/>
</dbReference>
<dbReference type="STRING" id="54915.ADS79_02130"/>
<dbReference type="SUPFAM" id="SSF88946">
    <property type="entry name" value="Sigma2 domain of RNA polymerase sigma factors"/>
    <property type="match status" value="1"/>
</dbReference>
<dbReference type="InterPro" id="IPR014284">
    <property type="entry name" value="RNA_pol_sigma-70_dom"/>
</dbReference>
<dbReference type="PATRIC" id="fig|54915.3.peg.5584"/>
<dbReference type="PANTHER" id="PTHR43133">
    <property type="entry name" value="RNA POLYMERASE ECF-TYPE SIGMA FACTO"/>
    <property type="match status" value="1"/>
</dbReference>
<evidence type="ECO:0000313" key="9">
    <source>
        <dbReference type="Proteomes" id="UP000036834"/>
    </source>
</evidence>
<dbReference type="AlphaFoldDB" id="A0A0K9Z0J0"/>
<keyword evidence="2" id="KW-0805">Transcription regulation</keyword>
<dbReference type="Gene3D" id="1.10.10.10">
    <property type="entry name" value="Winged helix-like DNA-binding domain superfamily/Winged helix DNA-binding domain"/>
    <property type="match status" value="1"/>
</dbReference>
<dbReference type="Pfam" id="PF04542">
    <property type="entry name" value="Sigma70_r2"/>
    <property type="match status" value="1"/>
</dbReference>
<sequence length="190" mass="22733">MNKREIEQLLDEIKAGAMEQYEVIIDHYQQPIFTYCYHMLGHRQDAEDAVQEVLFRAYERLDQYSYSLSFSAWIYRIAFNHCANVLKRRKLSRFLPFLFNRDEDGRNYVEEQIDRNYLGEPFDRIWKRLTAEERTLMILRVLEEKEYEEIAALLDKKPAALRKQFERALKKCKRYLPAMGGMANDGSKSV</sequence>
<keyword evidence="10" id="KW-1185">Reference proteome</keyword>
<gene>
    <name evidence="8" type="ORF">ADS79_02130</name>
    <name evidence="7" type="ORF">BRE01_15700</name>
</gene>
<dbReference type="GO" id="GO:0006352">
    <property type="term" value="P:DNA-templated transcription initiation"/>
    <property type="evidence" value="ECO:0007669"/>
    <property type="project" value="InterPro"/>
</dbReference>
<evidence type="ECO:0000313" key="7">
    <source>
        <dbReference type="EMBL" id="GED67868.1"/>
    </source>
</evidence>